<dbReference type="AlphaFoldDB" id="A0AAV4TXW2"/>
<reference evidence="2 3" key="1">
    <citation type="submission" date="2021-06" db="EMBL/GenBank/DDBJ databases">
        <title>Caerostris extrusa draft genome.</title>
        <authorList>
            <person name="Kono N."/>
            <person name="Arakawa K."/>
        </authorList>
    </citation>
    <scope>NUCLEOTIDE SEQUENCE [LARGE SCALE GENOMIC DNA]</scope>
</reference>
<sequence length="126" mass="14004">MAQLGASVLKSQLDPSPTRQKLFTLLKWGRAPPPRARSADRSRKARCPPTHLFVLFAHRWSSGSQWELWLPGRPPFTPLPPFVPGASTGDASSPAKMPLTRFWGKKTPESLQKLHSPGLDGRMRVV</sequence>
<protein>
    <submittedName>
        <fullName evidence="2">Uncharacterized protein</fullName>
    </submittedName>
</protein>
<dbReference type="EMBL" id="BPLR01011972">
    <property type="protein sequence ID" value="GIY50366.1"/>
    <property type="molecule type" value="Genomic_DNA"/>
</dbReference>
<name>A0AAV4TXW2_CAEEX</name>
<evidence type="ECO:0000256" key="1">
    <source>
        <dbReference type="SAM" id="MobiDB-lite"/>
    </source>
</evidence>
<evidence type="ECO:0000313" key="3">
    <source>
        <dbReference type="Proteomes" id="UP001054945"/>
    </source>
</evidence>
<dbReference type="Proteomes" id="UP001054945">
    <property type="component" value="Unassembled WGS sequence"/>
</dbReference>
<organism evidence="2 3">
    <name type="scientific">Caerostris extrusa</name>
    <name type="common">Bark spider</name>
    <name type="synonym">Caerostris bankana</name>
    <dbReference type="NCBI Taxonomy" id="172846"/>
    <lineage>
        <taxon>Eukaryota</taxon>
        <taxon>Metazoa</taxon>
        <taxon>Ecdysozoa</taxon>
        <taxon>Arthropoda</taxon>
        <taxon>Chelicerata</taxon>
        <taxon>Arachnida</taxon>
        <taxon>Araneae</taxon>
        <taxon>Araneomorphae</taxon>
        <taxon>Entelegynae</taxon>
        <taxon>Araneoidea</taxon>
        <taxon>Araneidae</taxon>
        <taxon>Caerostris</taxon>
    </lineage>
</organism>
<accession>A0AAV4TXW2</accession>
<comment type="caution">
    <text evidence="2">The sequence shown here is derived from an EMBL/GenBank/DDBJ whole genome shotgun (WGS) entry which is preliminary data.</text>
</comment>
<keyword evidence="3" id="KW-1185">Reference proteome</keyword>
<feature type="region of interest" description="Disordered" evidence="1">
    <location>
        <begin position="81"/>
        <end position="104"/>
    </location>
</feature>
<evidence type="ECO:0000313" key="2">
    <source>
        <dbReference type="EMBL" id="GIY50366.1"/>
    </source>
</evidence>
<gene>
    <name evidence="2" type="ORF">CEXT_518521</name>
</gene>
<proteinExistence type="predicted"/>